<dbReference type="Proteomes" id="UP000321570">
    <property type="component" value="Unassembled WGS sequence"/>
</dbReference>
<dbReference type="EMBL" id="CABIJS010000277">
    <property type="protein sequence ID" value="VUZ48263.1"/>
    <property type="molecule type" value="Genomic_DNA"/>
</dbReference>
<evidence type="ECO:0000313" key="1">
    <source>
        <dbReference type="EMBL" id="VUZ48263.1"/>
    </source>
</evidence>
<evidence type="ECO:0000313" key="2">
    <source>
        <dbReference type="Proteomes" id="UP000321570"/>
    </source>
</evidence>
<protein>
    <submittedName>
        <fullName evidence="1">Uncharacterized protein</fullName>
    </submittedName>
</protein>
<organism evidence="1 2">
    <name type="scientific">Hymenolepis diminuta</name>
    <name type="common">Rat tapeworm</name>
    <dbReference type="NCBI Taxonomy" id="6216"/>
    <lineage>
        <taxon>Eukaryota</taxon>
        <taxon>Metazoa</taxon>
        <taxon>Spiralia</taxon>
        <taxon>Lophotrochozoa</taxon>
        <taxon>Platyhelminthes</taxon>
        <taxon>Cestoda</taxon>
        <taxon>Eucestoda</taxon>
        <taxon>Cyclophyllidea</taxon>
        <taxon>Hymenolepididae</taxon>
        <taxon>Hymenolepis</taxon>
    </lineage>
</organism>
<accession>A0A564YNL3</accession>
<sequence>MKLNEKSGDELVATAKRQQHINALFCSDSPIPSEFVRRVHGMMDNYPGK</sequence>
<name>A0A564YNL3_HYMDI</name>
<dbReference type="AlphaFoldDB" id="A0A564YNL3"/>
<proteinExistence type="predicted"/>
<reference evidence="1 2" key="1">
    <citation type="submission" date="2019-07" db="EMBL/GenBank/DDBJ databases">
        <authorList>
            <person name="Jastrzebski P J."/>
            <person name="Paukszto L."/>
            <person name="Jastrzebski P J."/>
        </authorList>
    </citation>
    <scope>NUCLEOTIDE SEQUENCE [LARGE SCALE GENOMIC DNA]</scope>
    <source>
        <strain evidence="1 2">WMS-il1</strain>
    </source>
</reference>
<keyword evidence="2" id="KW-1185">Reference proteome</keyword>
<gene>
    <name evidence="1" type="ORF">WMSIL1_LOCUS7535</name>
</gene>